<feature type="transmembrane region" description="Helical" evidence="1">
    <location>
        <begin position="229"/>
        <end position="248"/>
    </location>
</feature>
<reference evidence="3" key="1">
    <citation type="journal article" date="2017" name="Nat. Microbiol.">
        <title>Global analysis of biosynthetic gene clusters reveals vast potential of secondary metabolite production in Penicillium species.</title>
        <authorList>
            <person name="Nielsen J.C."/>
            <person name="Grijseels S."/>
            <person name="Prigent S."/>
            <person name="Ji B."/>
            <person name="Dainat J."/>
            <person name="Nielsen K.F."/>
            <person name="Frisvad J.C."/>
            <person name="Workman M."/>
            <person name="Nielsen J."/>
        </authorList>
    </citation>
    <scope>NUCLEOTIDE SEQUENCE [LARGE SCALE GENOMIC DNA]</scope>
    <source>
        <strain evidence="3">IBT 31321</strain>
    </source>
</reference>
<sequence length="586" mass="66477">MTTRHDGRIKALPNFTHILSALSNMGSEYGITVESKPQIDLGPVTIWWVVWACVWTSTLVAGMIYLIINRDMPTLRIRGLALSLTSIVILHLYWIPTQFATMVGAIMPGDCGYWLMGTLLPCGMALFHGSNTRFQHVAKLQRKYALDGYRFTESPAGDRKDGLINRFRGLRYTTKILIYVAIAMFAQVFLTILMWVISRKYHSSWGIPGTEVHGTPAEVLVAQGAGWEWWPGVVSQFFWSWVVAPIVLWKSRNIHDTHGWRVQTIGCAVSNLHATPMWLIALYVPAMAPVNAVWVPPQWICLSIMFIEIFTVFLPCWEVMRHQSLRQETLESIARWEQKVKSTGSEEKSLNSDMTMVSSMMSGWRSNSSTSTFNSRDSILTMGALEHVLERNPAPLQEFSALREFSGENIVFLTSVAEWRSRLPSSIKDGTALQEKSKRDIIRQHFNRALHIYAEFISVRHAEFPVNISHQDLRKLEEVFEKPTRLVYGEERDCDPASPFDKFTFDVPLPSPVSTDSGKTMLAEMTGSIKDRVQYWGDIPADFGASIFDAAEASIKYLVLTNTWPKFIKDRRNSLGSIENLKGIEV</sequence>
<evidence type="ECO:0000313" key="3">
    <source>
        <dbReference type="Proteomes" id="UP000191500"/>
    </source>
</evidence>
<dbReference type="InterPro" id="IPR036305">
    <property type="entry name" value="RGS_sf"/>
</dbReference>
<protein>
    <recommendedName>
        <fullName evidence="4">RGS domain-containing protein</fullName>
    </recommendedName>
</protein>
<dbReference type="Proteomes" id="UP000191500">
    <property type="component" value="Unassembled WGS sequence"/>
</dbReference>
<keyword evidence="1" id="KW-0812">Transmembrane</keyword>
<dbReference type="SUPFAM" id="SSF48097">
    <property type="entry name" value="Regulator of G-protein signaling, RGS"/>
    <property type="match status" value="1"/>
</dbReference>
<feature type="transmembrane region" description="Helical" evidence="1">
    <location>
        <begin position="176"/>
        <end position="197"/>
    </location>
</feature>
<evidence type="ECO:0000256" key="1">
    <source>
        <dbReference type="SAM" id="Phobius"/>
    </source>
</evidence>
<keyword evidence="1" id="KW-0472">Membrane</keyword>
<gene>
    <name evidence="2" type="ORF">PENCOP_c002G03264</name>
</gene>
<keyword evidence="1" id="KW-1133">Transmembrane helix</keyword>
<evidence type="ECO:0000313" key="2">
    <source>
        <dbReference type="EMBL" id="OQE44761.1"/>
    </source>
</evidence>
<keyword evidence="3" id="KW-1185">Reference proteome</keyword>
<proteinExistence type="predicted"/>
<organism evidence="2 3">
    <name type="scientific">Penicillium coprophilum</name>
    <dbReference type="NCBI Taxonomy" id="36646"/>
    <lineage>
        <taxon>Eukaryota</taxon>
        <taxon>Fungi</taxon>
        <taxon>Dikarya</taxon>
        <taxon>Ascomycota</taxon>
        <taxon>Pezizomycotina</taxon>
        <taxon>Eurotiomycetes</taxon>
        <taxon>Eurotiomycetidae</taxon>
        <taxon>Eurotiales</taxon>
        <taxon>Aspergillaceae</taxon>
        <taxon>Penicillium</taxon>
    </lineage>
</organism>
<feature type="transmembrane region" description="Helical" evidence="1">
    <location>
        <begin position="80"/>
        <end position="107"/>
    </location>
</feature>
<dbReference type="AlphaFoldDB" id="A0A1V6V254"/>
<evidence type="ECO:0008006" key="4">
    <source>
        <dbReference type="Google" id="ProtNLM"/>
    </source>
</evidence>
<feature type="transmembrane region" description="Helical" evidence="1">
    <location>
        <begin position="46"/>
        <end position="68"/>
    </location>
</feature>
<name>A0A1V6V254_9EURO</name>
<feature type="transmembrane region" description="Helical" evidence="1">
    <location>
        <begin position="113"/>
        <end position="134"/>
    </location>
</feature>
<dbReference type="STRING" id="36646.A0A1V6V254"/>
<dbReference type="InterPro" id="IPR044926">
    <property type="entry name" value="RGS_subdomain_2"/>
</dbReference>
<feature type="transmembrane region" description="Helical" evidence="1">
    <location>
        <begin position="296"/>
        <end position="317"/>
    </location>
</feature>
<comment type="caution">
    <text evidence="2">The sequence shown here is derived from an EMBL/GenBank/DDBJ whole genome shotgun (WGS) entry which is preliminary data.</text>
</comment>
<dbReference type="EMBL" id="MDDG01000002">
    <property type="protein sequence ID" value="OQE44761.1"/>
    <property type="molecule type" value="Genomic_DNA"/>
</dbReference>
<feature type="transmembrane region" description="Helical" evidence="1">
    <location>
        <begin position="260"/>
        <end position="284"/>
    </location>
</feature>
<accession>A0A1V6V254</accession>
<dbReference type="Gene3D" id="1.10.167.10">
    <property type="entry name" value="Regulator of G-protein Signalling 4, domain 2"/>
    <property type="match status" value="1"/>
</dbReference>